<evidence type="ECO:0000256" key="7">
    <source>
        <dbReference type="SAM" id="MobiDB-lite"/>
    </source>
</evidence>
<evidence type="ECO:0000256" key="1">
    <source>
        <dbReference type="ARBA" id="ARBA00004123"/>
    </source>
</evidence>
<name>A0A8H7Y369_PSICU</name>
<comment type="similarity">
    <text evidence="2 6">Belongs to the CSM3 family.</text>
</comment>
<dbReference type="GO" id="GO:0031297">
    <property type="term" value="P:replication fork processing"/>
    <property type="evidence" value="ECO:0007669"/>
    <property type="project" value="UniProtKB-UniRule"/>
</dbReference>
<evidence type="ECO:0000256" key="2">
    <source>
        <dbReference type="ARBA" id="ARBA00006075"/>
    </source>
</evidence>
<dbReference type="GO" id="GO:0043111">
    <property type="term" value="P:replication fork arrest"/>
    <property type="evidence" value="ECO:0007669"/>
    <property type="project" value="TreeGrafter"/>
</dbReference>
<comment type="caution">
    <text evidence="9">The sequence shown here is derived from an EMBL/GenBank/DDBJ whole genome shotgun (WGS) entry which is preliminary data.</text>
</comment>
<feature type="compositionally biased region" description="Basic and acidic residues" evidence="7">
    <location>
        <begin position="146"/>
        <end position="164"/>
    </location>
</feature>
<sequence length="391" mass="44263">MDLDNIWDEPILQDSPKRPKSIVNEDDSEEILPQPTKRPRQALFLADSDDDDVEVPPSRVVQRAPPAQDIDIDALFADIDNEEEVGAFQPLAPRLSDAELARQAEERAKRDAPLPFTPHQIIPSSSPQRDTGNPNRSNSKSGTMDDPDKQEKKERRKLAKLDENRLLSKSGFPELIRMTKDFRMKGKGHEATDLNRLLQTYQYWTHQLYPKTQFRDTVERVEKLCHSRRMNVALSVWRDEAHGRPSKQTNTSEGEDSEDEDGQSKNQNTSPSRASSPPLSAPPSEGDMLERPSPQSFEAPPNSGRDEDEQEDFWRSLDEFNNDTSSESLPVPTTAPSSTMDEDEEMWDLIDEVERAEQAAKQSASSNAAAPSTEPPGNHNLEEDEWEDMYL</sequence>
<evidence type="ECO:0000256" key="5">
    <source>
        <dbReference type="ARBA" id="ARBA00023306"/>
    </source>
</evidence>
<evidence type="ECO:0000256" key="6">
    <source>
        <dbReference type="RuleBase" id="RU366049"/>
    </source>
</evidence>
<comment type="subcellular location">
    <subcellularLocation>
        <location evidence="1 6">Nucleus</location>
    </subcellularLocation>
</comment>
<evidence type="ECO:0000259" key="8">
    <source>
        <dbReference type="Pfam" id="PF07962"/>
    </source>
</evidence>
<dbReference type="InterPro" id="IPR040038">
    <property type="entry name" value="TIPIN/Csm3/Swi3"/>
</dbReference>
<dbReference type="PANTHER" id="PTHR13220">
    <property type="entry name" value="TIMELESS INTERACTING-RELATED"/>
    <property type="match status" value="1"/>
</dbReference>
<keyword evidence="3 6" id="KW-0227">DNA damage</keyword>
<proteinExistence type="inferred from homology"/>
<feature type="compositionally biased region" description="Polar residues" evidence="7">
    <location>
        <begin position="122"/>
        <end position="142"/>
    </location>
</feature>
<dbReference type="GO" id="GO:0003677">
    <property type="term" value="F:DNA binding"/>
    <property type="evidence" value="ECO:0007669"/>
    <property type="project" value="TreeGrafter"/>
</dbReference>
<keyword evidence="5 6" id="KW-0131">Cell cycle</keyword>
<dbReference type="GO" id="GO:0031298">
    <property type="term" value="C:replication fork protection complex"/>
    <property type="evidence" value="ECO:0007669"/>
    <property type="project" value="TreeGrafter"/>
</dbReference>
<feature type="compositionally biased region" description="Low complexity" evidence="7">
    <location>
        <begin position="55"/>
        <end position="69"/>
    </location>
</feature>
<accession>A0A8H7Y369</accession>
<comment type="function">
    <text evidence="6">Plays an important role in the control of DNA replication and the maintenance of replication fork stability.</text>
</comment>
<feature type="compositionally biased region" description="Low complexity" evidence="7">
    <location>
        <begin position="359"/>
        <end position="372"/>
    </location>
</feature>
<feature type="compositionally biased region" description="Low complexity" evidence="7">
    <location>
        <begin position="270"/>
        <end position="284"/>
    </location>
</feature>
<dbReference type="OrthoDB" id="437078at2759"/>
<dbReference type="EMBL" id="JAFIQS010000003">
    <property type="protein sequence ID" value="KAG5171627.1"/>
    <property type="molecule type" value="Genomic_DNA"/>
</dbReference>
<feature type="compositionally biased region" description="Basic and acidic residues" evidence="7">
    <location>
        <begin position="96"/>
        <end position="112"/>
    </location>
</feature>
<evidence type="ECO:0000256" key="4">
    <source>
        <dbReference type="ARBA" id="ARBA00023242"/>
    </source>
</evidence>
<protein>
    <recommendedName>
        <fullName evidence="6">Chromosome segregation in meiosis protein</fullName>
    </recommendedName>
</protein>
<reference evidence="9" key="1">
    <citation type="submission" date="2021-02" db="EMBL/GenBank/DDBJ databases">
        <title>Psilocybe cubensis genome.</title>
        <authorList>
            <person name="Mckernan K.J."/>
            <person name="Crawford S."/>
            <person name="Trippe A."/>
            <person name="Kane L.T."/>
            <person name="Mclaughlin S."/>
        </authorList>
    </citation>
    <scope>NUCLEOTIDE SEQUENCE [LARGE SCALE GENOMIC DNA]</scope>
    <source>
        <strain evidence="9">MGC-MH-2018</strain>
    </source>
</reference>
<evidence type="ECO:0000313" key="9">
    <source>
        <dbReference type="EMBL" id="KAG5171627.1"/>
    </source>
</evidence>
<feature type="region of interest" description="Disordered" evidence="7">
    <location>
        <begin position="1"/>
        <end position="69"/>
    </location>
</feature>
<dbReference type="GO" id="GO:0006974">
    <property type="term" value="P:DNA damage response"/>
    <property type="evidence" value="ECO:0007669"/>
    <property type="project" value="UniProtKB-KW"/>
</dbReference>
<evidence type="ECO:0000256" key="3">
    <source>
        <dbReference type="ARBA" id="ARBA00022763"/>
    </source>
</evidence>
<feature type="region of interest" description="Disordered" evidence="7">
    <location>
        <begin position="356"/>
        <end position="391"/>
    </location>
</feature>
<dbReference type="InterPro" id="IPR012923">
    <property type="entry name" value="Csm3"/>
</dbReference>
<dbReference type="PANTHER" id="PTHR13220:SF11">
    <property type="entry name" value="TIMELESS-INTERACTING PROTEIN"/>
    <property type="match status" value="1"/>
</dbReference>
<dbReference type="GO" id="GO:0000076">
    <property type="term" value="P:DNA replication checkpoint signaling"/>
    <property type="evidence" value="ECO:0007669"/>
    <property type="project" value="UniProtKB-UniRule"/>
</dbReference>
<gene>
    <name evidence="9" type="ORF">JR316_003714</name>
</gene>
<organism evidence="9">
    <name type="scientific">Psilocybe cubensis</name>
    <name type="common">Psychedelic mushroom</name>
    <name type="synonym">Stropharia cubensis</name>
    <dbReference type="NCBI Taxonomy" id="181762"/>
    <lineage>
        <taxon>Eukaryota</taxon>
        <taxon>Fungi</taxon>
        <taxon>Dikarya</taxon>
        <taxon>Basidiomycota</taxon>
        <taxon>Agaricomycotina</taxon>
        <taxon>Agaricomycetes</taxon>
        <taxon>Agaricomycetidae</taxon>
        <taxon>Agaricales</taxon>
        <taxon>Agaricineae</taxon>
        <taxon>Strophariaceae</taxon>
        <taxon>Psilocybe</taxon>
    </lineage>
</organism>
<dbReference type="Pfam" id="PF07962">
    <property type="entry name" value="Swi3"/>
    <property type="match status" value="1"/>
</dbReference>
<feature type="region of interest" description="Disordered" evidence="7">
    <location>
        <begin position="86"/>
        <end position="164"/>
    </location>
</feature>
<dbReference type="AlphaFoldDB" id="A0A8H7Y369"/>
<feature type="region of interest" description="Disordered" evidence="7">
    <location>
        <begin position="236"/>
        <end position="344"/>
    </location>
</feature>
<feature type="compositionally biased region" description="Acidic residues" evidence="7">
    <location>
        <begin position="382"/>
        <end position="391"/>
    </location>
</feature>
<keyword evidence="4 6" id="KW-0539">Nucleus</keyword>
<feature type="domain" description="Chromosome segregation in meiosis protein 3" evidence="8">
    <location>
        <begin position="160"/>
        <end position="241"/>
    </location>
</feature>